<feature type="domain" description="Dihydroxy-acid/6-phosphogluconate dehydratase N-terminal" evidence="12">
    <location>
        <begin position="67"/>
        <end position="381"/>
    </location>
</feature>
<keyword evidence="5 9" id="KW-0411">Iron-sulfur</keyword>
<evidence type="ECO:0000256" key="1">
    <source>
        <dbReference type="ARBA" id="ARBA00006486"/>
    </source>
</evidence>
<dbReference type="EMBL" id="JAHYBX010000001">
    <property type="protein sequence ID" value="MCA1854718.1"/>
    <property type="molecule type" value="Genomic_DNA"/>
</dbReference>
<dbReference type="InterPro" id="IPR000581">
    <property type="entry name" value="ILV_EDD_N"/>
</dbReference>
<feature type="binding site" evidence="9">
    <location>
        <position position="223"/>
    </location>
    <ligand>
        <name>[4Fe-4S] cluster</name>
        <dbReference type="ChEBI" id="CHEBI:49883"/>
    </ligand>
</feature>
<sequence>MALHPVVEQVTNRIIQRSRASRAAYLAHLEAARVQGVQRGSLSCTNLAHGFAAFPANDKLKLKEYKKPSVAIVSSYNDMLSAHQPFETYPQLIKDAVREVDAVAQFAGGVPAMCDGVTQGQPGMELSLFSRDTIAMATAVAMSHNMFDAALYLGICDKIVPGLLIGALHFGHIPGIFVPGGPMTTGISNKEKAAIRQRYAKGEATREELLEGESKSYHGAGTCTFYGTANSNQMLMEMMGLHLPGAAFITPGTPLRDALTRAASRQAVKISQQGGQYMPIGRIVDEKSIVNAIVALHATGGSTNHTLHLVAIARAAGIVIDWNDFDALSKVVPSLTRIYPNGEADVNHFQAAGGPGFVIRELLDAGLAHEDVNTILGHGLRAHCQEPFLGADGKVVWRDAPTTSGDEAVLRPAANPFANNGGMVLVQGNLGRAVMKISAVKPEYHVIEAPAITFDSQEDFMERYKAGALERDFVAVIRFQGPRANGMPELHALTPALSNLQDAGYKVAMVTDGRMSGASGKVPAAIHVSPEILAGGPLGLVRDGDIIRVDASNGTLEALVTDTVWAARRMASADLSTSHIGMGRELFAMFRNHASPAEEGAASFPLPSPIDTTVPLHEGAHVEEGQPGSDEDFLFRTQK</sequence>
<name>A0ABS7Y4X1_9BURK</name>
<evidence type="ECO:0000256" key="10">
    <source>
        <dbReference type="NCBIfam" id="TIGR01196"/>
    </source>
</evidence>
<dbReference type="Gene3D" id="3.50.30.80">
    <property type="entry name" value="IlvD/EDD C-terminal domain-like"/>
    <property type="match status" value="1"/>
</dbReference>
<feature type="region of interest" description="Disordered" evidence="11">
    <location>
        <begin position="620"/>
        <end position="639"/>
    </location>
</feature>
<keyword evidence="2 9" id="KW-0004">4Fe-4S</keyword>
<accession>A0ABS7Y4X1</accession>
<evidence type="ECO:0000256" key="6">
    <source>
        <dbReference type="ARBA" id="ARBA00023064"/>
    </source>
</evidence>
<dbReference type="SUPFAM" id="SSF52016">
    <property type="entry name" value="LeuD/IlvD-like"/>
    <property type="match status" value="1"/>
</dbReference>
<dbReference type="EC" id="4.2.1.12" evidence="9 10"/>
<dbReference type="InterPro" id="IPR020558">
    <property type="entry name" value="DiOHA_6PGluconate_deHydtase_CS"/>
</dbReference>
<evidence type="ECO:0000313" key="15">
    <source>
        <dbReference type="Proteomes" id="UP001198602"/>
    </source>
</evidence>
<evidence type="ECO:0000256" key="5">
    <source>
        <dbReference type="ARBA" id="ARBA00023014"/>
    </source>
</evidence>
<keyword evidence="7 9" id="KW-0456">Lyase</keyword>
<dbReference type="GO" id="GO:0004456">
    <property type="term" value="F:phosphogluconate dehydratase activity"/>
    <property type="evidence" value="ECO:0007669"/>
    <property type="project" value="UniProtKB-EC"/>
</dbReference>
<comment type="pathway">
    <text evidence="9">Carbohydrate metabolism; Entner-Doudoroff pathway.</text>
</comment>
<dbReference type="NCBIfam" id="TIGR01196">
    <property type="entry name" value="edd"/>
    <property type="match status" value="1"/>
</dbReference>
<comment type="catalytic activity">
    <reaction evidence="9">
        <text>6-phospho-D-gluconate = 2-dehydro-3-deoxy-6-phospho-D-gluconate + H2O</text>
        <dbReference type="Rhea" id="RHEA:17277"/>
        <dbReference type="ChEBI" id="CHEBI:15377"/>
        <dbReference type="ChEBI" id="CHEBI:57569"/>
        <dbReference type="ChEBI" id="CHEBI:58759"/>
        <dbReference type="EC" id="4.2.1.12"/>
    </reaction>
</comment>
<evidence type="ECO:0000256" key="3">
    <source>
        <dbReference type="ARBA" id="ARBA00022723"/>
    </source>
</evidence>
<evidence type="ECO:0000256" key="11">
    <source>
        <dbReference type="SAM" id="MobiDB-lite"/>
    </source>
</evidence>
<comment type="similarity">
    <text evidence="1 9">Belongs to the IlvD/Edd family.</text>
</comment>
<dbReference type="Pfam" id="PF00920">
    <property type="entry name" value="ILVD_EDD_N"/>
    <property type="match status" value="1"/>
</dbReference>
<dbReference type="InterPro" id="IPR004786">
    <property type="entry name" value="6-phosphgluc_deHydtase"/>
</dbReference>
<dbReference type="Pfam" id="PF24877">
    <property type="entry name" value="ILV_EDD_C"/>
    <property type="match status" value="1"/>
</dbReference>
<evidence type="ECO:0000256" key="4">
    <source>
        <dbReference type="ARBA" id="ARBA00023004"/>
    </source>
</evidence>
<evidence type="ECO:0000313" key="14">
    <source>
        <dbReference type="EMBL" id="MCA1854718.1"/>
    </source>
</evidence>
<keyword evidence="3 9" id="KW-0479">Metal-binding</keyword>
<keyword evidence="4 9" id="KW-0408">Iron</keyword>
<protein>
    <recommendedName>
        <fullName evidence="9 10">Phosphogluconate dehydratase</fullName>
        <ecNumber evidence="9 10">4.2.1.12</ecNumber>
    </recommendedName>
</protein>
<dbReference type="InterPro" id="IPR056740">
    <property type="entry name" value="ILV_EDD_C"/>
</dbReference>
<feature type="domain" description="Dihydroxy-acid/6-phosphogluconate dehydratase C-terminal" evidence="13">
    <location>
        <begin position="409"/>
        <end position="601"/>
    </location>
</feature>
<evidence type="ECO:0000256" key="9">
    <source>
        <dbReference type="HAMAP-Rule" id="MF_02094"/>
    </source>
</evidence>
<dbReference type="PROSITE" id="PS00887">
    <property type="entry name" value="ILVD_EDD_2"/>
    <property type="match status" value="1"/>
</dbReference>
<feature type="binding site" evidence="9">
    <location>
        <position position="156"/>
    </location>
    <ligand>
        <name>[4Fe-4S] cluster</name>
        <dbReference type="ChEBI" id="CHEBI:49883"/>
    </ligand>
</feature>
<comment type="cofactor">
    <cofactor evidence="9">
        <name>[4Fe-4S] cluster</name>
        <dbReference type="ChEBI" id="CHEBI:49883"/>
    </cofactor>
    <text evidence="9">Binds 1 [4Fe-4S] cluster.</text>
</comment>
<dbReference type="InterPro" id="IPR037237">
    <property type="entry name" value="IlvD/EDD_N"/>
</dbReference>
<dbReference type="SUPFAM" id="SSF143975">
    <property type="entry name" value="IlvD/EDD N-terminal domain-like"/>
    <property type="match status" value="1"/>
</dbReference>
<reference evidence="14 15" key="1">
    <citation type="submission" date="2021-07" db="EMBL/GenBank/DDBJ databases">
        <title>Characterization of Violacein-producing bacteria and related species.</title>
        <authorList>
            <person name="Wilson H.S."/>
            <person name="De Leon M.E."/>
        </authorList>
    </citation>
    <scope>NUCLEOTIDE SEQUENCE [LARGE SCALE GENOMIC DNA]</scope>
    <source>
        <strain evidence="14 15">HSC-2F05</strain>
    </source>
</reference>
<comment type="function">
    <text evidence="9">Catalyzes the dehydration of 6-phospho-D-gluconate to 2-dehydro-3-deoxy-6-phospho-D-gluconate.</text>
</comment>
<evidence type="ECO:0000259" key="12">
    <source>
        <dbReference type="Pfam" id="PF00920"/>
    </source>
</evidence>
<dbReference type="PANTHER" id="PTHR43661:SF1">
    <property type="entry name" value="PHOSPHOGLUCONATE DEHYDRATASE"/>
    <property type="match status" value="1"/>
</dbReference>
<evidence type="ECO:0000256" key="2">
    <source>
        <dbReference type="ARBA" id="ARBA00022485"/>
    </source>
</evidence>
<keyword evidence="8 9" id="KW-0119">Carbohydrate metabolism</keyword>
<keyword evidence="15" id="KW-1185">Reference proteome</keyword>
<dbReference type="PANTHER" id="PTHR43661">
    <property type="entry name" value="D-XYLONATE DEHYDRATASE"/>
    <property type="match status" value="1"/>
</dbReference>
<comment type="caution">
    <text evidence="14">The sequence shown here is derived from an EMBL/GenBank/DDBJ whole genome shotgun (WGS) entry which is preliminary data.</text>
</comment>
<dbReference type="PROSITE" id="PS00886">
    <property type="entry name" value="ILVD_EDD_1"/>
    <property type="match status" value="1"/>
</dbReference>
<dbReference type="InterPro" id="IPR042096">
    <property type="entry name" value="Dihydro-acid_dehy_C"/>
</dbReference>
<proteinExistence type="inferred from homology"/>
<evidence type="ECO:0000256" key="7">
    <source>
        <dbReference type="ARBA" id="ARBA00023239"/>
    </source>
</evidence>
<gene>
    <name evidence="9 14" type="primary">edd</name>
    <name evidence="14" type="ORF">LE190_02085</name>
</gene>
<dbReference type="Proteomes" id="UP001198602">
    <property type="component" value="Unassembled WGS sequence"/>
</dbReference>
<evidence type="ECO:0000259" key="13">
    <source>
        <dbReference type="Pfam" id="PF24877"/>
    </source>
</evidence>
<dbReference type="RefSeq" id="WP_225237163.1">
    <property type="nucleotide sequence ID" value="NZ_JAHYBX010000001.1"/>
</dbReference>
<dbReference type="HAMAP" id="MF_02094">
    <property type="entry name" value="Edd"/>
    <property type="match status" value="1"/>
</dbReference>
<organism evidence="14 15">
    <name type="scientific">Massilia hydrophila</name>
    <dbReference type="NCBI Taxonomy" id="3044279"/>
    <lineage>
        <taxon>Bacteria</taxon>
        <taxon>Pseudomonadati</taxon>
        <taxon>Pseudomonadota</taxon>
        <taxon>Betaproteobacteria</taxon>
        <taxon>Burkholderiales</taxon>
        <taxon>Oxalobacteraceae</taxon>
        <taxon>Telluria group</taxon>
        <taxon>Massilia</taxon>
    </lineage>
</organism>
<keyword evidence="6 9" id="KW-0311">Gluconate utilization</keyword>
<evidence type="ECO:0000256" key="8">
    <source>
        <dbReference type="ARBA" id="ARBA00023277"/>
    </source>
</evidence>